<dbReference type="AlphaFoldDB" id="A0A173S4F7"/>
<dbReference type="EC" id="2.7.13.3" evidence="8"/>
<dbReference type="InterPro" id="IPR003660">
    <property type="entry name" value="HAMP_dom"/>
</dbReference>
<protein>
    <submittedName>
        <fullName evidence="8">Probable sensor-like histidine kinase YehU</fullName>
        <ecNumber evidence="8">2.7.13.3</ecNumber>
    </submittedName>
</protein>
<evidence type="ECO:0000313" key="8">
    <source>
        <dbReference type="EMBL" id="CUM85111.1"/>
    </source>
</evidence>
<dbReference type="SMART" id="SM00304">
    <property type="entry name" value="HAMP"/>
    <property type="match status" value="1"/>
</dbReference>
<organism evidence="8 9">
    <name type="scientific">Coprococcus comes</name>
    <dbReference type="NCBI Taxonomy" id="410072"/>
    <lineage>
        <taxon>Bacteria</taxon>
        <taxon>Bacillati</taxon>
        <taxon>Bacillota</taxon>
        <taxon>Clostridia</taxon>
        <taxon>Lachnospirales</taxon>
        <taxon>Lachnospiraceae</taxon>
        <taxon>Coprococcus</taxon>
    </lineage>
</organism>
<evidence type="ECO:0000256" key="6">
    <source>
        <dbReference type="SAM" id="Phobius"/>
    </source>
</evidence>
<dbReference type="EMBL" id="CYXR01000006">
    <property type="protein sequence ID" value="CUM85111.1"/>
    <property type="molecule type" value="Genomic_DNA"/>
</dbReference>
<dbReference type="InterPro" id="IPR003594">
    <property type="entry name" value="HATPase_dom"/>
</dbReference>
<evidence type="ECO:0000256" key="3">
    <source>
        <dbReference type="ARBA" id="ARBA00022679"/>
    </source>
</evidence>
<dbReference type="RefSeq" id="WP_055156078.1">
    <property type="nucleotide sequence ID" value="NZ_CYXR01000006.1"/>
</dbReference>
<feature type="coiled-coil region" evidence="5">
    <location>
        <begin position="353"/>
        <end position="380"/>
    </location>
</feature>
<dbReference type="PANTHER" id="PTHR34220:SF7">
    <property type="entry name" value="SENSOR HISTIDINE KINASE YPDA"/>
    <property type="match status" value="1"/>
</dbReference>
<dbReference type="GO" id="GO:0000155">
    <property type="term" value="F:phosphorelay sensor kinase activity"/>
    <property type="evidence" value="ECO:0007669"/>
    <property type="project" value="InterPro"/>
</dbReference>
<dbReference type="InterPro" id="IPR050640">
    <property type="entry name" value="Bact_2-comp_sensor_kinase"/>
</dbReference>
<evidence type="ECO:0000256" key="1">
    <source>
        <dbReference type="ARBA" id="ARBA00004370"/>
    </source>
</evidence>
<evidence type="ECO:0000256" key="5">
    <source>
        <dbReference type="SAM" id="Coils"/>
    </source>
</evidence>
<sequence>MKKWVIKSGIQRKYLRYIMGLLLLAILLSSIGVWIYVRQSLTTEVTDKYEFLNEKMGLALDTLSKEADEGTAECITYDQVQESLKKASFADVEKNSLQKYFAYMNLDHVAEYCYVDNKNNVYARSYSHIDYEDFSDSHLEDYMGDSYAKTQWFWAKDTLFGTEKEALFIGRYVHSMEYASKPGLLLIKMNDGFLETILGKDRSMTDEVQIGILDKKGNLCAAWCPKGTKISDAVKQEVYKISAQETSGILAKSRRVSGGVCSIYKESSSEMTVFTVVPSSVMTQGTMRVLTVLIGIYLFVAVVAVVISIYFSKRFTSPIREISEEMTQFDGNDFSRLIELNTNTELDQIGHSYNKMLKNIENLLAEIKEQEGVLRRTELNMLLAQINPHFLYNTLDTIYMLARINGEETTMKMIQALSKYLRLSLSKGSDIVTVEDELENVKSYMEIQQIRNANLFRYEIECKVEEKSTWMLKLILQPLVENAIKHGFCEIYENGLIRIEIAREDSQLKIVVFNNGKPIDREMMEKINALNGHPILEAKKCFQDKEHGYGVVNVLTRLRLKYGEDVLFYYEAEENGTRCTIQIPDDGKEKRDL</sequence>
<dbReference type="Pfam" id="PF00672">
    <property type="entry name" value="HAMP"/>
    <property type="match status" value="1"/>
</dbReference>
<feature type="transmembrane region" description="Helical" evidence="6">
    <location>
        <begin position="289"/>
        <end position="311"/>
    </location>
</feature>
<keyword evidence="5" id="KW-0175">Coiled coil</keyword>
<dbReference type="Gene3D" id="6.10.340.10">
    <property type="match status" value="1"/>
</dbReference>
<dbReference type="SUPFAM" id="SSF158472">
    <property type="entry name" value="HAMP domain-like"/>
    <property type="match status" value="1"/>
</dbReference>
<keyword evidence="6" id="KW-0472">Membrane</keyword>
<dbReference type="PROSITE" id="PS50885">
    <property type="entry name" value="HAMP"/>
    <property type="match status" value="1"/>
</dbReference>
<comment type="subcellular location">
    <subcellularLocation>
        <location evidence="1">Membrane</location>
    </subcellularLocation>
</comment>
<evidence type="ECO:0000256" key="2">
    <source>
        <dbReference type="ARBA" id="ARBA00022553"/>
    </source>
</evidence>
<dbReference type="InterPro" id="IPR010559">
    <property type="entry name" value="Sig_transdc_His_kin_internal"/>
</dbReference>
<dbReference type="GO" id="GO:0016020">
    <property type="term" value="C:membrane"/>
    <property type="evidence" value="ECO:0007669"/>
    <property type="project" value="UniProtKB-SubCell"/>
</dbReference>
<gene>
    <name evidence="8" type="primary">yehU_2</name>
    <name evidence="8" type="ORF">ERS852574_01119</name>
</gene>
<dbReference type="Pfam" id="PF02518">
    <property type="entry name" value="HATPase_c"/>
    <property type="match status" value="1"/>
</dbReference>
<dbReference type="CDD" id="cd06225">
    <property type="entry name" value="HAMP"/>
    <property type="match status" value="1"/>
</dbReference>
<dbReference type="Gene3D" id="3.30.565.10">
    <property type="entry name" value="Histidine kinase-like ATPase, C-terminal domain"/>
    <property type="match status" value="1"/>
</dbReference>
<dbReference type="Pfam" id="PF06580">
    <property type="entry name" value="His_kinase"/>
    <property type="match status" value="1"/>
</dbReference>
<dbReference type="Proteomes" id="UP000095727">
    <property type="component" value="Unassembled WGS sequence"/>
</dbReference>
<keyword evidence="3 8" id="KW-0808">Transferase</keyword>
<evidence type="ECO:0000256" key="4">
    <source>
        <dbReference type="ARBA" id="ARBA00022777"/>
    </source>
</evidence>
<feature type="transmembrane region" description="Helical" evidence="6">
    <location>
        <begin position="14"/>
        <end position="37"/>
    </location>
</feature>
<keyword evidence="2" id="KW-0597">Phosphoprotein</keyword>
<reference evidence="8 9" key="1">
    <citation type="submission" date="2015-09" db="EMBL/GenBank/DDBJ databases">
        <authorList>
            <consortium name="Pathogen Informatics"/>
        </authorList>
    </citation>
    <scope>NUCLEOTIDE SEQUENCE [LARGE SCALE GENOMIC DNA]</scope>
    <source>
        <strain evidence="8 9">2789STDY5834962</strain>
    </source>
</reference>
<keyword evidence="6" id="KW-0812">Transmembrane</keyword>
<accession>A0A173S4F7</accession>
<evidence type="ECO:0000313" key="9">
    <source>
        <dbReference type="Proteomes" id="UP000095727"/>
    </source>
</evidence>
<dbReference type="InterPro" id="IPR036890">
    <property type="entry name" value="HATPase_C_sf"/>
</dbReference>
<feature type="domain" description="HAMP" evidence="7">
    <location>
        <begin position="313"/>
        <end position="365"/>
    </location>
</feature>
<dbReference type="PANTHER" id="PTHR34220">
    <property type="entry name" value="SENSOR HISTIDINE KINASE YPDA"/>
    <property type="match status" value="1"/>
</dbReference>
<evidence type="ECO:0000259" key="7">
    <source>
        <dbReference type="PROSITE" id="PS50885"/>
    </source>
</evidence>
<proteinExistence type="predicted"/>
<keyword evidence="4 8" id="KW-0418">Kinase</keyword>
<name>A0A173S4F7_9FIRM</name>
<keyword evidence="6" id="KW-1133">Transmembrane helix</keyword>
<dbReference type="SUPFAM" id="SSF55874">
    <property type="entry name" value="ATPase domain of HSP90 chaperone/DNA topoisomerase II/histidine kinase"/>
    <property type="match status" value="1"/>
</dbReference>